<dbReference type="EMBL" id="JACBYR010000002">
    <property type="protein sequence ID" value="NYE85095.1"/>
    <property type="molecule type" value="Genomic_DNA"/>
</dbReference>
<comment type="similarity">
    <text evidence="1">Belongs to the P-Pant transferase superfamily. Gsp/Sfp/HetI/AcpT family.</text>
</comment>
<keyword evidence="2 5" id="KW-0808">Transferase</keyword>
<evidence type="ECO:0000256" key="1">
    <source>
        <dbReference type="ARBA" id="ARBA00010990"/>
    </source>
</evidence>
<proteinExistence type="inferred from homology"/>
<feature type="domain" description="4'-phosphopantetheinyl transferase N-terminal" evidence="4">
    <location>
        <begin position="33"/>
        <end position="114"/>
    </location>
</feature>
<dbReference type="Proteomes" id="UP000542125">
    <property type="component" value="Unassembled WGS sequence"/>
</dbReference>
<protein>
    <submittedName>
        <fullName evidence="5">4'-phosphopantetheinyl transferase</fullName>
        <ecNumber evidence="5">2.7.8.-</ecNumber>
    </submittedName>
</protein>
<dbReference type="Pfam" id="PF22624">
    <property type="entry name" value="AASDHPPT_N"/>
    <property type="match status" value="1"/>
</dbReference>
<dbReference type="Pfam" id="PF01648">
    <property type="entry name" value="ACPS"/>
    <property type="match status" value="1"/>
</dbReference>
<comment type="caution">
    <text evidence="5">The sequence shown here is derived from an EMBL/GenBank/DDBJ whole genome shotgun (WGS) entry which is preliminary data.</text>
</comment>
<dbReference type="PANTHER" id="PTHR12215">
    <property type="entry name" value="PHOSPHOPANTETHEINE TRANSFERASE"/>
    <property type="match status" value="1"/>
</dbReference>
<dbReference type="InterPro" id="IPR055066">
    <property type="entry name" value="AASDHPPT_N"/>
</dbReference>
<sequence>MRPLRLPDGVPSSIHVFQRKVDLRTTVPDADWALLNQEERDRALRYGQHADRMRFVCARAGLRQVLGDVMGLRPGHVVFETSRHGKPQLQVACAMDDSLHFNVSHAGEYVLIALSTDRDVGVDIERRDPTLDIPELEPHILSDREWRADVTQRPRFFDCWTAKEAVLKAIGIGVAAHLRDLSVLLPDEAGGDHYRLVIEGMDSPGVSACRLWAPKGYAAALAWIGTD</sequence>
<dbReference type="Gene3D" id="3.90.470.20">
    <property type="entry name" value="4'-phosphopantetheinyl transferase domain"/>
    <property type="match status" value="1"/>
</dbReference>
<evidence type="ECO:0000313" key="5">
    <source>
        <dbReference type="EMBL" id="NYE85095.1"/>
    </source>
</evidence>
<feature type="domain" description="4'-phosphopantetheinyl transferase" evidence="3">
    <location>
        <begin position="120"/>
        <end position="190"/>
    </location>
</feature>
<dbReference type="GO" id="GO:0008897">
    <property type="term" value="F:holo-[acyl-carrier-protein] synthase activity"/>
    <property type="evidence" value="ECO:0007669"/>
    <property type="project" value="InterPro"/>
</dbReference>
<dbReference type="InterPro" id="IPR037143">
    <property type="entry name" value="4-PPantetheinyl_Trfase_dom_sf"/>
</dbReference>
<reference evidence="5 6" key="1">
    <citation type="submission" date="2020-07" db="EMBL/GenBank/DDBJ databases">
        <title>Genomic Encyclopedia of Type Strains, Phase IV (KMG-V): Genome sequencing to study the core and pangenomes of soil and plant-associated prokaryotes.</title>
        <authorList>
            <person name="Whitman W."/>
        </authorList>
    </citation>
    <scope>NUCLEOTIDE SEQUENCE [LARGE SCALE GENOMIC DNA]</scope>
    <source>
        <strain evidence="5 6">SAS40</strain>
    </source>
</reference>
<dbReference type="SUPFAM" id="SSF56214">
    <property type="entry name" value="4'-phosphopantetheinyl transferase"/>
    <property type="match status" value="2"/>
</dbReference>
<dbReference type="InterPro" id="IPR050559">
    <property type="entry name" value="P-Pant_transferase_sf"/>
</dbReference>
<evidence type="ECO:0000256" key="2">
    <source>
        <dbReference type="ARBA" id="ARBA00022679"/>
    </source>
</evidence>
<dbReference type="EC" id="2.7.8.-" evidence="5"/>
<dbReference type="GO" id="GO:0019878">
    <property type="term" value="P:lysine biosynthetic process via aminoadipic acid"/>
    <property type="evidence" value="ECO:0007669"/>
    <property type="project" value="TreeGrafter"/>
</dbReference>
<keyword evidence="6" id="KW-1185">Reference proteome</keyword>
<dbReference type="PANTHER" id="PTHR12215:SF10">
    <property type="entry name" value="L-AMINOADIPATE-SEMIALDEHYDE DEHYDROGENASE-PHOSPHOPANTETHEINYL TRANSFERASE"/>
    <property type="match status" value="1"/>
</dbReference>
<organism evidence="5 6">
    <name type="scientific">Pigmentiphaga litoralis</name>
    <dbReference type="NCBI Taxonomy" id="516702"/>
    <lineage>
        <taxon>Bacteria</taxon>
        <taxon>Pseudomonadati</taxon>
        <taxon>Pseudomonadota</taxon>
        <taxon>Betaproteobacteria</taxon>
        <taxon>Burkholderiales</taxon>
        <taxon>Alcaligenaceae</taxon>
        <taxon>Pigmentiphaga</taxon>
    </lineage>
</organism>
<name>A0A7Y9LPX3_9BURK</name>
<dbReference type="RefSeq" id="WP_179589103.1">
    <property type="nucleotide sequence ID" value="NZ_JACBYR010000002.1"/>
</dbReference>
<accession>A0A7Y9LPX3</accession>
<dbReference type="AlphaFoldDB" id="A0A7Y9LPX3"/>
<evidence type="ECO:0000313" key="6">
    <source>
        <dbReference type="Proteomes" id="UP000542125"/>
    </source>
</evidence>
<dbReference type="InterPro" id="IPR008278">
    <property type="entry name" value="4-PPantetheinyl_Trfase_dom"/>
</dbReference>
<evidence type="ECO:0000259" key="3">
    <source>
        <dbReference type="Pfam" id="PF01648"/>
    </source>
</evidence>
<gene>
    <name evidence="5" type="ORF">FHW18_004402</name>
</gene>
<dbReference type="GO" id="GO:0005829">
    <property type="term" value="C:cytosol"/>
    <property type="evidence" value="ECO:0007669"/>
    <property type="project" value="TreeGrafter"/>
</dbReference>
<dbReference type="GO" id="GO:0000287">
    <property type="term" value="F:magnesium ion binding"/>
    <property type="evidence" value="ECO:0007669"/>
    <property type="project" value="InterPro"/>
</dbReference>
<evidence type="ECO:0000259" key="4">
    <source>
        <dbReference type="Pfam" id="PF22624"/>
    </source>
</evidence>